<dbReference type="SMART" id="SM00702">
    <property type="entry name" value="P4Hc"/>
    <property type="match status" value="1"/>
</dbReference>
<dbReference type="EMBL" id="CAJPVJ010007312">
    <property type="protein sequence ID" value="CAG2171135.1"/>
    <property type="molecule type" value="Genomic_DNA"/>
</dbReference>
<dbReference type="GO" id="GO:0005506">
    <property type="term" value="F:iron ion binding"/>
    <property type="evidence" value="ECO:0007669"/>
    <property type="project" value="InterPro"/>
</dbReference>
<dbReference type="GO" id="GO:0016020">
    <property type="term" value="C:membrane"/>
    <property type="evidence" value="ECO:0007669"/>
    <property type="project" value="TreeGrafter"/>
</dbReference>
<feature type="region of interest" description="Disordered" evidence="6">
    <location>
        <begin position="1"/>
        <end position="26"/>
    </location>
</feature>
<dbReference type="InterPro" id="IPR044862">
    <property type="entry name" value="Pro_4_hyd_alph_FE2OG_OXY"/>
</dbReference>
<dbReference type="Pfam" id="PF13640">
    <property type="entry name" value="2OG-FeII_Oxy_3"/>
    <property type="match status" value="1"/>
</dbReference>
<dbReference type="EMBL" id="OC922137">
    <property type="protein sequence ID" value="CAD7653948.1"/>
    <property type="molecule type" value="Genomic_DNA"/>
</dbReference>
<proteinExistence type="predicted"/>
<evidence type="ECO:0000256" key="3">
    <source>
        <dbReference type="ARBA" id="ARBA00022964"/>
    </source>
</evidence>
<dbReference type="PANTHER" id="PTHR14650">
    <property type="entry name" value="PROLYL HYDROXYLASE-RELATED"/>
    <property type="match status" value="1"/>
</dbReference>
<evidence type="ECO:0000313" key="9">
    <source>
        <dbReference type="Proteomes" id="UP000728032"/>
    </source>
</evidence>
<keyword evidence="4" id="KW-0560">Oxidoreductase</keyword>
<dbReference type="GO" id="GO:0016705">
    <property type="term" value="F:oxidoreductase activity, acting on paired donors, with incorporation or reduction of molecular oxygen"/>
    <property type="evidence" value="ECO:0007669"/>
    <property type="project" value="InterPro"/>
</dbReference>
<evidence type="ECO:0000256" key="2">
    <source>
        <dbReference type="ARBA" id="ARBA00022723"/>
    </source>
</evidence>
<name>A0A7R9M7P2_9ACAR</name>
<keyword evidence="5" id="KW-0408">Iron</keyword>
<keyword evidence="9" id="KW-1185">Reference proteome</keyword>
<dbReference type="InterPro" id="IPR039210">
    <property type="entry name" value="OGFOD3"/>
</dbReference>
<dbReference type="Gene3D" id="2.60.120.620">
    <property type="entry name" value="q2cbj1_9rhob like domain"/>
    <property type="match status" value="1"/>
</dbReference>
<feature type="domain" description="Fe2OG dioxygenase" evidence="7">
    <location>
        <begin position="218"/>
        <end position="319"/>
    </location>
</feature>
<dbReference type="GO" id="GO:0051213">
    <property type="term" value="F:dioxygenase activity"/>
    <property type="evidence" value="ECO:0007669"/>
    <property type="project" value="UniProtKB-KW"/>
</dbReference>
<dbReference type="Proteomes" id="UP000728032">
    <property type="component" value="Unassembled WGS sequence"/>
</dbReference>
<dbReference type="PROSITE" id="PS51471">
    <property type="entry name" value="FE2OG_OXY"/>
    <property type="match status" value="1"/>
</dbReference>
<sequence>MSSDGLNGRKRVVNKNEDTNEDNVSRVVSQVVSSEKPQNQSFKNRVMSETALSMSILVMVYYTTTQYNDTNEVVMASATQSIRGSPIAQQVMCSQDYNEDRVRFPSCAPQRCGRLVSDSMITESEAKHLLSLTKRDLSLGGSTGGASFFSLYSGGLSMDTNYVNMYELIERTQRNDEDLKELFPEKDLEVYRTVRNRVRKTIASHFGITSGELYLTTPTTFVRITAKRPHLKYNIYYRRHVDKRAHRRLHFTSVLYLSTYGADFSGGRLIFTDEMSNTTIEPKLGRLSALTSGTENEHFVERVTSGTRYSLLFTFTCDPMFALIGPQIGRPKTCAQPFCLLYGVGCPSLNIK</sequence>
<evidence type="ECO:0000256" key="6">
    <source>
        <dbReference type="SAM" id="MobiDB-lite"/>
    </source>
</evidence>
<evidence type="ECO:0000259" key="7">
    <source>
        <dbReference type="PROSITE" id="PS51471"/>
    </source>
</evidence>
<dbReference type="AlphaFoldDB" id="A0A7R9M7P2"/>
<gene>
    <name evidence="8" type="ORF">ONB1V03_LOCUS10599</name>
</gene>
<dbReference type="OrthoDB" id="6493262at2759"/>
<protein>
    <recommendedName>
        <fullName evidence="7">Fe2OG dioxygenase domain-containing protein</fullName>
    </recommendedName>
</protein>
<dbReference type="GO" id="GO:0031418">
    <property type="term" value="F:L-ascorbic acid binding"/>
    <property type="evidence" value="ECO:0007669"/>
    <property type="project" value="InterPro"/>
</dbReference>
<comment type="cofactor">
    <cofactor evidence="1">
        <name>L-ascorbate</name>
        <dbReference type="ChEBI" id="CHEBI:38290"/>
    </cofactor>
</comment>
<reference evidence="8" key="1">
    <citation type="submission" date="2020-11" db="EMBL/GenBank/DDBJ databases">
        <authorList>
            <person name="Tran Van P."/>
        </authorList>
    </citation>
    <scope>NUCLEOTIDE SEQUENCE</scope>
</reference>
<evidence type="ECO:0000313" key="8">
    <source>
        <dbReference type="EMBL" id="CAD7653948.1"/>
    </source>
</evidence>
<evidence type="ECO:0000256" key="5">
    <source>
        <dbReference type="ARBA" id="ARBA00023004"/>
    </source>
</evidence>
<organism evidence="8">
    <name type="scientific">Oppiella nova</name>
    <dbReference type="NCBI Taxonomy" id="334625"/>
    <lineage>
        <taxon>Eukaryota</taxon>
        <taxon>Metazoa</taxon>
        <taxon>Ecdysozoa</taxon>
        <taxon>Arthropoda</taxon>
        <taxon>Chelicerata</taxon>
        <taxon>Arachnida</taxon>
        <taxon>Acari</taxon>
        <taxon>Acariformes</taxon>
        <taxon>Sarcoptiformes</taxon>
        <taxon>Oribatida</taxon>
        <taxon>Brachypylina</taxon>
        <taxon>Oppioidea</taxon>
        <taxon>Oppiidae</taxon>
        <taxon>Oppiella</taxon>
    </lineage>
</organism>
<keyword evidence="3" id="KW-0223">Dioxygenase</keyword>
<dbReference type="InterPro" id="IPR005123">
    <property type="entry name" value="Oxoglu/Fe-dep_dioxygenase_dom"/>
</dbReference>
<evidence type="ECO:0000256" key="1">
    <source>
        <dbReference type="ARBA" id="ARBA00001961"/>
    </source>
</evidence>
<dbReference type="PANTHER" id="PTHR14650:SF1">
    <property type="entry name" value="2-OXOGLUTARATE AND IRON-DEPENDENT OXYGENASE DOMAIN-CONTAINING PROTEIN 3"/>
    <property type="match status" value="1"/>
</dbReference>
<evidence type="ECO:0000256" key="4">
    <source>
        <dbReference type="ARBA" id="ARBA00023002"/>
    </source>
</evidence>
<keyword evidence="2" id="KW-0479">Metal-binding</keyword>
<dbReference type="InterPro" id="IPR006620">
    <property type="entry name" value="Pro_4_hyd_alph"/>
</dbReference>
<accession>A0A7R9M7P2</accession>